<dbReference type="EMBL" id="JAIWYP010000008">
    <property type="protein sequence ID" value="KAH3787247.1"/>
    <property type="molecule type" value="Genomic_DNA"/>
</dbReference>
<comment type="caution">
    <text evidence="2">The sequence shown here is derived from an EMBL/GenBank/DDBJ whole genome shotgun (WGS) entry which is preliminary data.</text>
</comment>
<reference evidence="2" key="1">
    <citation type="journal article" date="2019" name="bioRxiv">
        <title>The Genome of the Zebra Mussel, Dreissena polymorpha: A Resource for Invasive Species Research.</title>
        <authorList>
            <person name="McCartney M.A."/>
            <person name="Auch B."/>
            <person name="Kono T."/>
            <person name="Mallez S."/>
            <person name="Zhang Y."/>
            <person name="Obille A."/>
            <person name="Becker A."/>
            <person name="Abrahante J.E."/>
            <person name="Garbe J."/>
            <person name="Badalamenti J.P."/>
            <person name="Herman A."/>
            <person name="Mangelson H."/>
            <person name="Liachko I."/>
            <person name="Sullivan S."/>
            <person name="Sone E.D."/>
            <person name="Koren S."/>
            <person name="Silverstein K.A.T."/>
            <person name="Beckman K.B."/>
            <person name="Gohl D.M."/>
        </authorList>
    </citation>
    <scope>NUCLEOTIDE SEQUENCE</scope>
    <source>
        <strain evidence="2">Duluth1</strain>
        <tissue evidence="2">Whole animal</tissue>
    </source>
</reference>
<evidence type="ECO:0000313" key="3">
    <source>
        <dbReference type="Proteomes" id="UP000828390"/>
    </source>
</evidence>
<accession>A0A9D4F0H1</accession>
<evidence type="ECO:0000313" key="2">
    <source>
        <dbReference type="EMBL" id="KAH3787247.1"/>
    </source>
</evidence>
<name>A0A9D4F0H1_DREPO</name>
<keyword evidence="3" id="KW-1185">Reference proteome</keyword>
<dbReference type="Proteomes" id="UP000828390">
    <property type="component" value="Unassembled WGS sequence"/>
</dbReference>
<feature type="region of interest" description="Disordered" evidence="1">
    <location>
        <begin position="1"/>
        <end position="28"/>
    </location>
</feature>
<dbReference type="AlphaFoldDB" id="A0A9D4F0H1"/>
<organism evidence="2 3">
    <name type="scientific">Dreissena polymorpha</name>
    <name type="common">Zebra mussel</name>
    <name type="synonym">Mytilus polymorpha</name>
    <dbReference type="NCBI Taxonomy" id="45954"/>
    <lineage>
        <taxon>Eukaryota</taxon>
        <taxon>Metazoa</taxon>
        <taxon>Spiralia</taxon>
        <taxon>Lophotrochozoa</taxon>
        <taxon>Mollusca</taxon>
        <taxon>Bivalvia</taxon>
        <taxon>Autobranchia</taxon>
        <taxon>Heteroconchia</taxon>
        <taxon>Euheterodonta</taxon>
        <taxon>Imparidentia</taxon>
        <taxon>Neoheterodontei</taxon>
        <taxon>Myida</taxon>
        <taxon>Dreissenoidea</taxon>
        <taxon>Dreissenidae</taxon>
        <taxon>Dreissena</taxon>
    </lineage>
</organism>
<feature type="region of interest" description="Disordered" evidence="1">
    <location>
        <begin position="40"/>
        <end position="70"/>
    </location>
</feature>
<gene>
    <name evidence="2" type="ORF">DPMN_165367</name>
</gene>
<evidence type="ECO:0000256" key="1">
    <source>
        <dbReference type="SAM" id="MobiDB-lite"/>
    </source>
</evidence>
<reference evidence="2" key="2">
    <citation type="submission" date="2020-11" db="EMBL/GenBank/DDBJ databases">
        <authorList>
            <person name="McCartney M.A."/>
            <person name="Auch B."/>
            <person name="Kono T."/>
            <person name="Mallez S."/>
            <person name="Becker A."/>
            <person name="Gohl D.M."/>
            <person name="Silverstein K.A.T."/>
            <person name="Koren S."/>
            <person name="Bechman K.B."/>
            <person name="Herman A."/>
            <person name="Abrahante J.E."/>
            <person name="Garbe J."/>
        </authorList>
    </citation>
    <scope>NUCLEOTIDE SEQUENCE</scope>
    <source>
        <strain evidence="2">Duluth1</strain>
        <tissue evidence="2">Whole animal</tissue>
    </source>
</reference>
<protein>
    <submittedName>
        <fullName evidence="2">Uncharacterized protein</fullName>
    </submittedName>
</protein>
<proteinExistence type="predicted"/>
<sequence>MPSIRGTGTAGQRGGGLIEGPRGGGTQYAQRTWETVPGIEATADGGRSGHKVGAARGEKIERLGLSKVGP</sequence>
<feature type="compositionally biased region" description="Gly residues" evidence="1">
    <location>
        <begin position="8"/>
        <end position="26"/>
    </location>
</feature>